<keyword evidence="12" id="KW-0408">Iron</keyword>
<evidence type="ECO:0000256" key="10">
    <source>
        <dbReference type="ARBA" id="ARBA00023163"/>
    </source>
</evidence>
<dbReference type="SUPFAM" id="SSF46785">
    <property type="entry name" value="Winged helix' DNA-binding domain"/>
    <property type="match status" value="1"/>
</dbReference>
<comment type="subunit">
    <text evidence="3">Homodimer.</text>
</comment>
<feature type="binding site" evidence="12">
    <location>
        <position position="117"/>
    </location>
    <ligand>
        <name>Fe cation</name>
        <dbReference type="ChEBI" id="CHEBI:24875"/>
    </ligand>
</feature>
<comment type="cofactor">
    <cofactor evidence="12">
        <name>Mn(2+)</name>
        <dbReference type="ChEBI" id="CHEBI:29035"/>
    </cofactor>
    <cofactor evidence="12">
        <name>Fe(2+)</name>
        <dbReference type="ChEBI" id="CHEBI:29033"/>
    </cofactor>
    <text evidence="12">Binds 1 Mn(2+) or Fe(2+) ion per subunit.</text>
</comment>
<accession>A0A560WAK7</accession>
<dbReference type="GO" id="GO:0005829">
    <property type="term" value="C:cytosol"/>
    <property type="evidence" value="ECO:0007669"/>
    <property type="project" value="TreeGrafter"/>
</dbReference>
<dbReference type="InterPro" id="IPR043135">
    <property type="entry name" value="Fur_C"/>
</dbReference>
<dbReference type="OrthoDB" id="8659436at2"/>
<sequence>MTQTTRRPTRQRRAVAEALATSPEFHSAQQLHAHLQREGTKIGLATVYRALQAMSDDGDVDVVRTDDGESLYRSCSTGHHHHLVCRGCGRAVEIEGPAVERWATRVSDEHGFVDVEHTVEIFGTCQDCAD</sequence>
<dbReference type="Gene3D" id="1.10.10.10">
    <property type="entry name" value="Winged helix-like DNA-binding domain superfamily/Winged helix DNA-binding domain"/>
    <property type="match status" value="1"/>
</dbReference>
<dbReference type="PANTHER" id="PTHR33202">
    <property type="entry name" value="ZINC UPTAKE REGULATION PROTEIN"/>
    <property type="match status" value="1"/>
</dbReference>
<dbReference type="CDD" id="cd07153">
    <property type="entry name" value="Fur_like"/>
    <property type="match status" value="1"/>
</dbReference>
<organism evidence="13 14">
    <name type="scientific">Marihabitans asiaticum</name>
    <dbReference type="NCBI Taxonomy" id="415218"/>
    <lineage>
        <taxon>Bacteria</taxon>
        <taxon>Bacillati</taxon>
        <taxon>Actinomycetota</taxon>
        <taxon>Actinomycetes</taxon>
        <taxon>Micrococcales</taxon>
        <taxon>Intrasporangiaceae</taxon>
        <taxon>Marihabitans</taxon>
    </lineage>
</organism>
<comment type="subcellular location">
    <subcellularLocation>
        <location evidence="1">Cytoplasm</location>
    </subcellularLocation>
</comment>
<evidence type="ECO:0000313" key="14">
    <source>
        <dbReference type="Proteomes" id="UP000315628"/>
    </source>
</evidence>
<dbReference type="GO" id="GO:1900376">
    <property type="term" value="P:regulation of secondary metabolite biosynthetic process"/>
    <property type="evidence" value="ECO:0007669"/>
    <property type="project" value="TreeGrafter"/>
</dbReference>
<evidence type="ECO:0000256" key="11">
    <source>
        <dbReference type="PIRSR" id="PIRSR602481-1"/>
    </source>
</evidence>
<proteinExistence type="inferred from homology"/>
<dbReference type="GO" id="GO:0008270">
    <property type="term" value="F:zinc ion binding"/>
    <property type="evidence" value="ECO:0007669"/>
    <property type="project" value="TreeGrafter"/>
</dbReference>
<dbReference type="Pfam" id="PF01475">
    <property type="entry name" value="FUR"/>
    <property type="match status" value="1"/>
</dbReference>
<feature type="binding site" evidence="11">
    <location>
        <position position="85"/>
    </location>
    <ligand>
        <name>Zn(2+)</name>
        <dbReference type="ChEBI" id="CHEBI:29105"/>
    </ligand>
</feature>
<feature type="binding site" evidence="11">
    <location>
        <position position="128"/>
    </location>
    <ligand>
        <name>Zn(2+)</name>
        <dbReference type="ChEBI" id="CHEBI:29105"/>
    </ligand>
</feature>
<keyword evidence="9" id="KW-0238">DNA-binding</keyword>
<dbReference type="Proteomes" id="UP000315628">
    <property type="component" value="Unassembled WGS sequence"/>
</dbReference>
<comment type="cofactor">
    <cofactor evidence="11">
        <name>Zn(2+)</name>
        <dbReference type="ChEBI" id="CHEBI:29105"/>
    </cofactor>
    <text evidence="11">Binds 1 zinc ion per subunit.</text>
</comment>
<evidence type="ECO:0000256" key="2">
    <source>
        <dbReference type="ARBA" id="ARBA00007957"/>
    </source>
</evidence>
<evidence type="ECO:0000256" key="8">
    <source>
        <dbReference type="ARBA" id="ARBA00023015"/>
    </source>
</evidence>
<dbReference type="AlphaFoldDB" id="A0A560WAK7"/>
<evidence type="ECO:0000256" key="9">
    <source>
        <dbReference type="ARBA" id="ARBA00023125"/>
    </source>
</evidence>
<gene>
    <name evidence="13" type="ORF">FB557_1994</name>
</gene>
<reference evidence="13 14" key="1">
    <citation type="submission" date="2019-06" db="EMBL/GenBank/DDBJ databases">
        <title>Sequencing the genomes of 1000 actinobacteria strains.</title>
        <authorList>
            <person name="Klenk H.-P."/>
        </authorList>
    </citation>
    <scope>NUCLEOTIDE SEQUENCE [LARGE SCALE GENOMIC DNA]</scope>
    <source>
        <strain evidence="13 14">DSM 18935</strain>
    </source>
</reference>
<evidence type="ECO:0000256" key="7">
    <source>
        <dbReference type="ARBA" id="ARBA00022833"/>
    </source>
</evidence>
<dbReference type="InterPro" id="IPR002481">
    <property type="entry name" value="FUR"/>
</dbReference>
<keyword evidence="8" id="KW-0805">Transcription regulation</keyword>
<evidence type="ECO:0000256" key="4">
    <source>
        <dbReference type="ARBA" id="ARBA00022490"/>
    </source>
</evidence>
<protein>
    <submittedName>
        <fullName evidence="13">Fur family zinc uptake regulator</fullName>
    </submittedName>
</protein>
<evidence type="ECO:0000256" key="3">
    <source>
        <dbReference type="ARBA" id="ARBA00011738"/>
    </source>
</evidence>
<dbReference type="InterPro" id="IPR036388">
    <property type="entry name" value="WH-like_DNA-bd_sf"/>
</dbReference>
<keyword evidence="10" id="KW-0804">Transcription</keyword>
<keyword evidence="4" id="KW-0963">Cytoplasm</keyword>
<dbReference type="InterPro" id="IPR036390">
    <property type="entry name" value="WH_DNA-bd_sf"/>
</dbReference>
<dbReference type="EMBL" id="VIUW01000003">
    <property type="protein sequence ID" value="TWD14580.1"/>
    <property type="molecule type" value="Genomic_DNA"/>
</dbReference>
<comment type="caution">
    <text evidence="13">The sequence shown here is derived from an EMBL/GenBank/DDBJ whole genome shotgun (WGS) entry which is preliminary data.</text>
</comment>
<dbReference type="GO" id="GO:0000976">
    <property type="term" value="F:transcription cis-regulatory region binding"/>
    <property type="evidence" value="ECO:0007669"/>
    <property type="project" value="TreeGrafter"/>
</dbReference>
<keyword evidence="5" id="KW-0678">Repressor</keyword>
<dbReference type="PANTHER" id="PTHR33202:SF2">
    <property type="entry name" value="FERRIC UPTAKE REGULATION PROTEIN"/>
    <property type="match status" value="1"/>
</dbReference>
<evidence type="ECO:0000256" key="5">
    <source>
        <dbReference type="ARBA" id="ARBA00022491"/>
    </source>
</evidence>
<evidence type="ECO:0000256" key="6">
    <source>
        <dbReference type="ARBA" id="ARBA00022723"/>
    </source>
</evidence>
<dbReference type="RefSeq" id="WP_144857435.1">
    <property type="nucleotide sequence ID" value="NZ_BAAAYT010000005.1"/>
</dbReference>
<dbReference type="GO" id="GO:0045892">
    <property type="term" value="P:negative regulation of DNA-templated transcription"/>
    <property type="evidence" value="ECO:0007669"/>
    <property type="project" value="TreeGrafter"/>
</dbReference>
<feature type="binding site" evidence="12">
    <location>
        <position position="79"/>
    </location>
    <ligand>
        <name>Fe cation</name>
        <dbReference type="ChEBI" id="CHEBI:24875"/>
    </ligand>
</feature>
<keyword evidence="7 11" id="KW-0862">Zinc</keyword>
<keyword evidence="6 11" id="KW-0479">Metal-binding</keyword>
<evidence type="ECO:0000313" key="13">
    <source>
        <dbReference type="EMBL" id="TWD14580.1"/>
    </source>
</evidence>
<evidence type="ECO:0000256" key="1">
    <source>
        <dbReference type="ARBA" id="ARBA00004496"/>
    </source>
</evidence>
<keyword evidence="14" id="KW-1185">Reference proteome</keyword>
<comment type="similarity">
    <text evidence="2">Belongs to the Fur family.</text>
</comment>
<name>A0A560WAK7_9MICO</name>
<dbReference type="FunFam" id="1.10.10.10:FF:000459">
    <property type="entry name" value="Ferric uptake regulation protein"/>
    <property type="match status" value="1"/>
</dbReference>
<feature type="binding site" evidence="11">
    <location>
        <position position="88"/>
    </location>
    <ligand>
        <name>Zn(2+)</name>
        <dbReference type="ChEBI" id="CHEBI:29105"/>
    </ligand>
</feature>
<dbReference type="Gene3D" id="3.30.1490.190">
    <property type="match status" value="1"/>
</dbReference>
<dbReference type="GO" id="GO:0003700">
    <property type="term" value="F:DNA-binding transcription factor activity"/>
    <property type="evidence" value="ECO:0007669"/>
    <property type="project" value="InterPro"/>
</dbReference>
<feature type="binding site" evidence="12">
    <location>
        <position position="100"/>
    </location>
    <ligand>
        <name>Fe cation</name>
        <dbReference type="ChEBI" id="CHEBI:24875"/>
    </ligand>
</feature>
<evidence type="ECO:0000256" key="12">
    <source>
        <dbReference type="PIRSR" id="PIRSR602481-2"/>
    </source>
</evidence>
<feature type="binding site" evidence="11">
    <location>
        <position position="125"/>
    </location>
    <ligand>
        <name>Zn(2+)</name>
        <dbReference type="ChEBI" id="CHEBI:29105"/>
    </ligand>
</feature>